<dbReference type="PANTHER" id="PTHR11817">
    <property type="entry name" value="PYRUVATE KINASE"/>
    <property type="match status" value="1"/>
</dbReference>
<dbReference type="EC" id="2.7.1.40" evidence="5 14"/>
<keyword evidence="9 14" id="KW-0418">Kinase</keyword>
<dbReference type="InterPro" id="IPR001697">
    <property type="entry name" value="Pyr_Knase"/>
</dbReference>
<evidence type="ECO:0000256" key="4">
    <source>
        <dbReference type="ARBA" id="ARBA00008663"/>
    </source>
</evidence>
<dbReference type="GO" id="GO:0000287">
    <property type="term" value="F:magnesium ion binding"/>
    <property type="evidence" value="ECO:0007669"/>
    <property type="project" value="InterPro"/>
</dbReference>
<evidence type="ECO:0000256" key="11">
    <source>
        <dbReference type="ARBA" id="ARBA00022842"/>
    </source>
</evidence>
<dbReference type="UniPathway" id="UPA00109">
    <property type="reaction ID" value="UER00188"/>
</dbReference>
<dbReference type="InterPro" id="IPR002110">
    <property type="entry name" value="Ankyrin_rpt"/>
</dbReference>
<evidence type="ECO:0000313" key="15">
    <source>
        <dbReference type="EMBL" id="CAD7227307.1"/>
    </source>
</evidence>
<comment type="pathway">
    <text evidence="3 14">Carbohydrate degradation; glycolysis; pyruvate from D-glyceraldehyde 3-phosphate: step 5/5.</text>
</comment>
<dbReference type="InterPro" id="IPR036918">
    <property type="entry name" value="Pyrv_Knase_C_sf"/>
</dbReference>
<dbReference type="PROSITE" id="PS50088">
    <property type="entry name" value="ANK_REPEAT"/>
    <property type="match status" value="4"/>
</dbReference>
<dbReference type="Pfam" id="PF00224">
    <property type="entry name" value="PK"/>
    <property type="match status" value="1"/>
</dbReference>
<organism evidence="15">
    <name type="scientific">Cyprideis torosa</name>
    <dbReference type="NCBI Taxonomy" id="163714"/>
    <lineage>
        <taxon>Eukaryota</taxon>
        <taxon>Metazoa</taxon>
        <taxon>Ecdysozoa</taxon>
        <taxon>Arthropoda</taxon>
        <taxon>Crustacea</taxon>
        <taxon>Oligostraca</taxon>
        <taxon>Ostracoda</taxon>
        <taxon>Podocopa</taxon>
        <taxon>Podocopida</taxon>
        <taxon>Cytherocopina</taxon>
        <taxon>Cytheroidea</taxon>
        <taxon>Cytherideidae</taxon>
        <taxon>Cyprideis</taxon>
    </lineage>
</organism>
<dbReference type="InterPro" id="IPR011037">
    <property type="entry name" value="Pyrv_Knase-like_insert_dom_sf"/>
</dbReference>
<dbReference type="SUPFAM" id="SSF52935">
    <property type="entry name" value="PK C-terminal domain-like"/>
    <property type="match status" value="1"/>
</dbReference>
<dbReference type="PROSITE" id="PS00110">
    <property type="entry name" value="PYRUVATE_KINASE"/>
    <property type="match status" value="1"/>
</dbReference>
<keyword evidence="8" id="KW-0547">Nucleotide-binding</keyword>
<comment type="cofactor">
    <cofactor evidence="2">
        <name>K(+)</name>
        <dbReference type="ChEBI" id="CHEBI:29103"/>
    </cofactor>
</comment>
<keyword evidence="13" id="KW-0670">Pyruvate</keyword>
<evidence type="ECO:0000256" key="9">
    <source>
        <dbReference type="ARBA" id="ARBA00022777"/>
    </source>
</evidence>
<dbReference type="InterPro" id="IPR007110">
    <property type="entry name" value="Ig-like_dom"/>
</dbReference>
<name>A0A7R8W993_9CRUS</name>
<dbReference type="NCBIfam" id="TIGR01064">
    <property type="entry name" value="pyruv_kin"/>
    <property type="match status" value="1"/>
</dbReference>
<dbReference type="PRINTS" id="PR01050">
    <property type="entry name" value="PYRUVTKNASE"/>
</dbReference>
<dbReference type="Gene3D" id="2.40.33.10">
    <property type="entry name" value="PK beta-barrel domain-like"/>
    <property type="match status" value="1"/>
</dbReference>
<keyword evidence="7" id="KW-0479">Metal-binding</keyword>
<evidence type="ECO:0000256" key="2">
    <source>
        <dbReference type="ARBA" id="ARBA00001958"/>
    </source>
</evidence>
<dbReference type="PROSITE" id="PS50835">
    <property type="entry name" value="IG_LIKE"/>
    <property type="match status" value="1"/>
</dbReference>
<dbReference type="SMART" id="SM00248">
    <property type="entry name" value="ANK"/>
    <property type="match status" value="4"/>
</dbReference>
<dbReference type="InterPro" id="IPR040442">
    <property type="entry name" value="Pyrv_kinase-like_dom_sf"/>
</dbReference>
<dbReference type="AlphaFoldDB" id="A0A7R8W993"/>
<keyword evidence="6 14" id="KW-0808">Transferase</keyword>
<dbReference type="InterPro" id="IPR018209">
    <property type="entry name" value="Pyrv_Knase_AS"/>
</dbReference>
<evidence type="ECO:0000256" key="14">
    <source>
        <dbReference type="RuleBase" id="RU000504"/>
    </source>
</evidence>
<dbReference type="GO" id="GO:0005524">
    <property type="term" value="F:ATP binding"/>
    <property type="evidence" value="ECO:0007669"/>
    <property type="project" value="UniProtKB-KW"/>
</dbReference>
<accession>A0A7R8W993</accession>
<dbReference type="InterPro" id="IPR015806">
    <property type="entry name" value="Pyrv_Knase_insert_dom_sf"/>
</dbReference>
<evidence type="ECO:0000256" key="12">
    <source>
        <dbReference type="ARBA" id="ARBA00023152"/>
    </source>
</evidence>
<sequence length="834" mass="90876">MGRDVCALSEYLESCVCPKSEVNTVCRDGQCCEPPGSALQHALKHGTLDIIRLLLLYGADVQAPSQVLLHILWKVYNEGCANIGRLEESPENSPPLASNVILSLLMSTVDLAATDAEGNTPLHILLRCPMDSLFDMIVETMLLKGANVDAVNVHGDTPLHTFLSASERWFRDGKVANRPSIVRCLLKHGANANAKTKSGDAPLHLVVRYCEEDAMELVRSLTEYGADVNAKTKSGDLIAANRTAFEMIMSRTELIEQDTKLPPFSSLFCDIYRVTSVQATKNSMSSGFHAVAGSFAGLAIQEKGPTLPMQLKASKDSRSQIEYYCQLDVDSPPFAKRLSGIVCTIGPASNKVDTLSTMIGAGMNIARLNFSHGTHEYHAGTIANVREANKLFNERFKRDFLVGIALDTKGPEIRTGLLEGGASAEVELKVGDTIRITTDEAYADKCTGQMLYVDYANITSVVRPGNLIYIDDGLISVRARQVTSNYIDGAVENGGLLGSKKGVNLPGVPVDLPAVSEKDQQDLLFGVKQGVDMVFASFIRDGQGVRDIRKLLNEAGGSKIMIISKIENQQGIHNIDEIIKESDGIMVARGDMGIEIPPQKVFVAQKMIIAKCNREGKPVICATQMLESMVHKPRPTRAEVSDVANAIMDGADCIMLSGETAKGDFPVVCVSTMADIAREAEAVLWNRNVFVEITNMTEEPQDSTHAVSMAAVKASYTCMASAIIVITTSGRSAHLASKYKPRCPIIAVTRFEQTARQCHLWRGVIPCHYQQERVDDWIADVDKRVRHGIEVGKKGGFVNVGDAVVVVTGWRKGSGFTNTMRIFYVDDQNLFLTV</sequence>
<dbReference type="Pfam" id="PF02887">
    <property type="entry name" value="PK_C"/>
    <property type="match status" value="1"/>
</dbReference>
<dbReference type="InterPro" id="IPR015795">
    <property type="entry name" value="Pyrv_Knase_C"/>
</dbReference>
<dbReference type="Gene3D" id="1.25.40.20">
    <property type="entry name" value="Ankyrin repeat-containing domain"/>
    <property type="match status" value="1"/>
</dbReference>
<evidence type="ECO:0000256" key="3">
    <source>
        <dbReference type="ARBA" id="ARBA00004997"/>
    </source>
</evidence>
<dbReference type="InterPro" id="IPR036770">
    <property type="entry name" value="Ankyrin_rpt-contain_sf"/>
</dbReference>
<dbReference type="OrthoDB" id="108365at2759"/>
<keyword evidence="10" id="KW-0067">ATP-binding</keyword>
<dbReference type="NCBIfam" id="NF004978">
    <property type="entry name" value="PRK06354.1"/>
    <property type="match status" value="1"/>
</dbReference>
<dbReference type="Gene3D" id="3.20.20.60">
    <property type="entry name" value="Phosphoenolpyruvate-binding domains"/>
    <property type="match status" value="1"/>
</dbReference>
<dbReference type="FunFam" id="3.20.20.60:FF:000001">
    <property type="entry name" value="Pyruvate kinase"/>
    <property type="match status" value="1"/>
</dbReference>
<evidence type="ECO:0000256" key="6">
    <source>
        <dbReference type="ARBA" id="ARBA00022679"/>
    </source>
</evidence>
<evidence type="ECO:0000256" key="13">
    <source>
        <dbReference type="ARBA" id="ARBA00023317"/>
    </source>
</evidence>
<dbReference type="SUPFAM" id="SSF51621">
    <property type="entry name" value="Phosphoenolpyruvate/pyruvate domain"/>
    <property type="match status" value="1"/>
</dbReference>
<dbReference type="FunFam" id="3.40.1380.20:FF:000001">
    <property type="entry name" value="Pyruvate kinase"/>
    <property type="match status" value="1"/>
</dbReference>
<comment type="catalytic activity">
    <reaction evidence="14">
        <text>pyruvate + ATP = phosphoenolpyruvate + ADP + H(+)</text>
        <dbReference type="Rhea" id="RHEA:18157"/>
        <dbReference type="ChEBI" id="CHEBI:15361"/>
        <dbReference type="ChEBI" id="CHEBI:15378"/>
        <dbReference type="ChEBI" id="CHEBI:30616"/>
        <dbReference type="ChEBI" id="CHEBI:58702"/>
        <dbReference type="ChEBI" id="CHEBI:456216"/>
        <dbReference type="EC" id="2.7.1.40"/>
    </reaction>
</comment>
<dbReference type="EMBL" id="OB661099">
    <property type="protein sequence ID" value="CAD7227307.1"/>
    <property type="molecule type" value="Genomic_DNA"/>
</dbReference>
<dbReference type="NCBIfam" id="NF004491">
    <property type="entry name" value="PRK05826.1"/>
    <property type="match status" value="1"/>
</dbReference>
<dbReference type="GO" id="GO:0016301">
    <property type="term" value="F:kinase activity"/>
    <property type="evidence" value="ECO:0007669"/>
    <property type="project" value="UniProtKB-KW"/>
</dbReference>
<evidence type="ECO:0000256" key="10">
    <source>
        <dbReference type="ARBA" id="ARBA00022840"/>
    </source>
</evidence>
<dbReference type="SUPFAM" id="SSF48403">
    <property type="entry name" value="Ankyrin repeat"/>
    <property type="match status" value="1"/>
</dbReference>
<protein>
    <recommendedName>
        <fullName evidence="5 14">Pyruvate kinase</fullName>
        <ecNumber evidence="5 14">2.7.1.40</ecNumber>
    </recommendedName>
</protein>
<evidence type="ECO:0000256" key="1">
    <source>
        <dbReference type="ARBA" id="ARBA00001946"/>
    </source>
</evidence>
<dbReference type="GO" id="GO:0004743">
    <property type="term" value="F:pyruvate kinase activity"/>
    <property type="evidence" value="ECO:0007669"/>
    <property type="project" value="UniProtKB-EC"/>
</dbReference>
<dbReference type="Pfam" id="PF12796">
    <property type="entry name" value="Ank_2"/>
    <property type="match status" value="1"/>
</dbReference>
<keyword evidence="12 14" id="KW-0324">Glycolysis</keyword>
<proteinExistence type="inferred from homology"/>
<evidence type="ECO:0000256" key="5">
    <source>
        <dbReference type="ARBA" id="ARBA00012142"/>
    </source>
</evidence>
<dbReference type="SUPFAM" id="SSF50800">
    <property type="entry name" value="PK beta-barrel domain-like"/>
    <property type="match status" value="1"/>
</dbReference>
<reference evidence="15" key="1">
    <citation type="submission" date="2020-11" db="EMBL/GenBank/DDBJ databases">
        <authorList>
            <person name="Tran Van P."/>
        </authorList>
    </citation>
    <scope>NUCLEOTIDE SEQUENCE</scope>
</reference>
<comment type="similarity">
    <text evidence="4 14">Belongs to the pyruvate kinase family.</text>
</comment>
<gene>
    <name evidence="15" type="ORF">CTOB1V02_LOCUS5215</name>
</gene>
<evidence type="ECO:0000256" key="7">
    <source>
        <dbReference type="ARBA" id="ARBA00022723"/>
    </source>
</evidence>
<comment type="cofactor">
    <cofactor evidence="1">
        <name>Mg(2+)</name>
        <dbReference type="ChEBI" id="CHEBI:18420"/>
    </cofactor>
</comment>
<dbReference type="PROSITE" id="PS50297">
    <property type="entry name" value="ANK_REP_REGION"/>
    <property type="match status" value="1"/>
</dbReference>
<dbReference type="InterPro" id="IPR015793">
    <property type="entry name" value="Pyrv_Knase_brl"/>
</dbReference>
<dbReference type="InterPro" id="IPR015813">
    <property type="entry name" value="Pyrv/PenolPyrv_kinase-like_dom"/>
</dbReference>
<dbReference type="Gene3D" id="3.40.1380.20">
    <property type="entry name" value="Pyruvate kinase, C-terminal domain"/>
    <property type="match status" value="1"/>
</dbReference>
<dbReference type="FunFam" id="2.40.33.10:FF:000023">
    <property type="entry name" value="Pyruvate kinase PKM"/>
    <property type="match status" value="1"/>
</dbReference>
<dbReference type="GO" id="GO:0030955">
    <property type="term" value="F:potassium ion binding"/>
    <property type="evidence" value="ECO:0007669"/>
    <property type="project" value="InterPro"/>
</dbReference>
<keyword evidence="11 14" id="KW-0460">Magnesium</keyword>
<evidence type="ECO:0000256" key="8">
    <source>
        <dbReference type="ARBA" id="ARBA00022741"/>
    </source>
</evidence>
<dbReference type="CDD" id="cd00288">
    <property type="entry name" value="Pyruvate_Kinase"/>
    <property type="match status" value="1"/>
</dbReference>